<dbReference type="AlphaFoldDB" id="A0A517SQJ0"/>
<evidence type="ECO:0000256" key="8">
    <source>
        <dbReference type="SAM" id="Phobius"/>
    </source>
</evidence>
<feature type="transmembrane region" description="Helical" evidence="8">
    <location>
        <begin position="439"/>
        <end position="456"/>
    </location>
</feature>
<protein>
    <submittedName>
        <fullName evidence="10">Lysophospholipid transporter LplT</fullName>
    </submittedName>
</protein>
<sequence length="486" mass="52606">MPSDSDTQLEQDSHPNEASAADQSSSDLPANDDQDHDGRSIWHRGFQGLLIAQFFGAMNDNLLKVILVFSLVSGHWTGQLGVGWVQVCFSLPFLLISGVGGQIADRFSKRRVTVWVKIAEVPIAMLAGLGFYLHSLPLTVISLVMLTCQSSFFGPAKYGMIPELVSSPNLSRANGTINMTTNIAVILGTVIAGFASRHYNGTDGTEALAWLPGVLMVGTALMGLAASALITQTRKGDADLVINPNPFGTYRQTIKEMASTRLLMVMLAWSYFYLLAALALVVLPLYKEILDATVGQGIQAVGDDEASLLMAILGIAVGLGCAFAGFVSGKRIEPRLITIGALGLTVFFFLLGFVDPALNGEQPYLRVALSNVAAFIFCAGFFAGFYIVPLQAMLQKYSPDGERGRFLGTANAASFAFMVASGFLYELIYPLFEEAPHKIFYVCSGLMLVGMIYFLYRLRGTGILLGTRLLSEDDMELQQPQKSRPQ</sequence>
<evidence type="ECO:0000256" key="1">
    <source>
        <dbReference type="ARBA" id="ARBA00004651"/>
    </source>
</evidence>
<feature type="transmembrane region" description="Helical" evidence="8">
    <location>
        <begin position="262"/>
        <end position="286"/>
    </location>
</feature>
<evidence type="ECO:0000256" key="4">
    <source>
        <dbReference type="ARBA" id="ARBA00022692"/>
    </source>
</evidence>
<evidence type="ECO:0000256" key="5">
    <source>
        <dbReference type="ARBA" id="ARBA00022989"/>
    </source>
</evidence>
<keyword evidence="2" id="KW-0813">Transport</keyword>
<dbReference type="SUPFAM" id="SSF103473">
    <property type="entry name" value="MFS general substrate transporter"/>
    <property type="match status" value="1"/>
</dbReference>
<accession>A0A517SQJ0</accession>
<reference evidence="10 11" key="1">
    <citation type="submission" date="2019-02" db="EMBL/GenBank/DDBJ databases">
        <title>Deep-cultivation of Planctomycetes and their phenomic and genomic characterization uncovers novel biology.</title>
        <authorList>
            <person name="Wiegand S."/>
            <person name="Jogler M."/>
            <person name="Boedeker C."/>
            <person name="Pinto D."/>
            <person name="Vollmers J."/>
            <person name="Rivas-Marin E."/>
            <person name="Kohn T."/>
            <person name="Peeters S.H."/>
            <person name="Heuer A."/>
            <person name="Rast P."/>
            <person name="Oberbeckmann S."/>
            <person name="Bunk B."/>
            <person name="Jeske O."/>
            <person name="Meyerdierks A."/>
            <person name="Storesund J.E."/>
            <person name="Kallscheuer N."/>
            <person name="Luecker S."/>
            <person name="Lage O.M."/>
            <person name="Pohl T."/>
            <person name="Merkel B.J."/>
            <person name="Hornburger P."/>
            <person name="Mueller R.-W."/>
            <person name="Bruemmer F."/>
            <person name="Labrenz M."/>
            <person name="Spormann A.M."/>
            <person name="Op den Camp H."/>
            <person name="Overmann J."/>
            <person name="Amann R."/>
            <person name="Jetten M.S.M."/>
            <person name="Mascher T."/>
            <person name="Medema M.H."/>
            <person name="Devos D.P."/>
            <person name="Kaster A.-K."/>
            <person name="Ovreas L."/>
            <person name="Rohde M."/>
            <person name="Galperin M.Y."/>
            <person name="Jogler C."/>
        </authorList>
    </citation>
    <scope>NUCLEOTIDE SEQUENCE [LARGE SCALE GENOMIC DNA]</scope>
    <source>
        <strain evidence="10 11">SV_7m_r</strain>
    </source>
</reference>
<dbReference type="RefSeq" id="WP_419188073.1">
    <property type="nucleotide sequence ID" value="NZ_CP036272.1"/>
</dbReference>
<evidence type="ECO:0000256" key="6">
    <source>
        <dbReference type="ARBA" id="ARBA00023136"/>
    </source>
</evidence>
<evidence type="ECO:0000256" key="2">
    <source>
        <dbReference type="ARBA" id="ARBA00022448"/>
    </source>
</evidence>
<evidence type="ECO:0000313" key="11">
    <source>
        <dbReference type="Proteomes" id="UP000315003"/>
    </source>
</evidence>
<feature type="transmembrane region" description="Helical" evidence="8">
    <location>
        <begin position="336"/>
        <end position="354"/>
    </location>
</feature>
<dbReference type="InterPro" id="IPR011701">
    <property type="entry name" value="MFS"/>
</dbReference>
<keyword evidence="5 8" id="KW-1133">Transmembrane helix</keyword>
<evidence type="ECO:0000259" key="9">
    <source>
        <dbReference type="PROSITE" id="PS50850"/>
    </source>
</evidence>
<organism evidence="10 11">
    <name type="scientific">Stieleria bergensis</name>
    <dbReference type="NCBI Taxonomy" id="2528025"/>
    <lineage>
        <taxon>Bacteria</taxon>
        <taxon>Pseudomonadati</taxon>
        <taxon>Planctomycetota</taxon>
        <taxon>Planctomycetia</taxon>
        <taxon>Pirellulales</taxon>
        <taxon>Pirellulaceae</taxon>
        <taxon>Stieleria</taxon>
    </lineage>
</organism>
<evidence type="ECO:0000256" key="3">
    <source>
        <dbReference type="ARBA" id="ARBA00022475"/>
    </source>
</evidence>
<gene>
    <name evidence="10" type="primary">lplT</name>
    <name evidence="10" type="ORF">SV7mr_08740</name>
</gene>
<dbReference type="Proteomes" id="UP000315003">
    <property type="component" value="Chromosome"/>
</dbReference>
<dbReference type="GO" id="GO:0022857">
    <property type="term" value="F:transmembrane transporter activity"/>
    <property type="evidence" value="ECO:0007669"/>
    <property type="project" value="InterPro"/>
</dbReference>
<keyword evidence="11" id="KW-1185">Reference proteome</keyword>
<feature type="transmembrane region" description="Helical" evidence="8">
    <location>
        <begin position="81"/>
        <end position="100"/>
    </location>
</feature>
<dbReference type="Gene3D" id="1.20.1250.20">
    <property type="entry name" value="MFS general substrate transporter like domains"/>
    <property type="match status" value="2"/>
</dbReference>
<dbReference type="InterPro" id="IPR036259">
    <property type="entry name" value="MFS_trans_sf"/>
</dbReference>
<feature type="compositionally biased region" description="Polar residues" evidence="7">
    <location>
        <begin position="1"/>
        <end position="10"/>
    </location>
</feature>
<feature type="transmembrane region" description="Helical" evidence="8">
    <location>
        <begin position="306"/>
        <end position="329"/>
    </location>
</feature>
<evidence type="ECO:0000256" key="7">
    <source>
        <dbReference type="SAM" id="MobiDB-lite"/>
    </source>
</evidence>
<dbReference type="InterPro" id="IPR020846">
    <property type="entry name" value="MFS_dom"/>
</dbReference>
<keyword evidence="3" id="KW-1003">Cell membrane</keyword>
<dbReference type="PROSITE" id="PS50850">
    <property type="entry name" value="MFS"/>
    <property type="match status" value="1"/>
</dbReference>
<dbReference type="EMBL" id="CP036272">
    <property type="protein sequence ID" value="QDT58383.1"/>
    <property type="molecule type" value="Genomic_DNA"/>
</dbReference>
<feature type="region of interest" description="Disordered" evidence="7">
    <location>
        <begin position="1"/>
        <end position="34"/>
    </location>
</feature>
<dbReference type="CDD" id="cd06173">
    <property type="entry name" value="MFS_MefA_like"/>
    <property type="match status" value="1"/>
</dbReference>
<keyword evidence="6 8" id="KW-0472">Membrane</keyword>
<feature type="domain" description="Major facilitator superfamily (MFS) profile" evidence="9">
    <location>
        <begin position="45"/>
        <end position="462"/>
    </location>
</feature>
<dbReference type="PANTHER" id="PTHR43266:SF2">
    <property type="entry name" value="MAJOR FACILITATOR SUPERFAMILY (MFS) PROFILE DOMAIN-CONTAINING PROTEIN"/>
    <property type="match status" value="1"/>
</dbReference>
<dbReference type="GO" id="GO:0005886">
    <property type="term" value="C:plasma membrane"/>
    <property type="evidence" value="ECO:0007669"/>
    <property type="project" value="UniProtKB-SubCell"/>
</dbReference>
<feature type="transmembrane region" description="Helical" evidence="8">
    <location>
        <begin position="406"/>
        <end position="427"/>
    </location>
</feature>
<dbReference type="Pfam" id="PF07690">
    <property type="entry name" value="MFS_1"/>
    <property type="match status" value="1"/>
</dbReference>
<dbReference type="PANTHER" id="PTHR43266">
    <property type="entry name" value="MACROLIDE-EFFLUX PROTEIN"/>
    <property type="match status" value="1"/>
</dbReference>
<name>A0A517SQJ0_9BACT</name>
<proteinExistence type="predicted"/>
<feature type="transmembrane region" description="Helical" evidence="8">
    <location>
        <begin position="207"/>
        <end position="230"/>
    </location>
</feature>
<keyword evidence="4 8" id="KW-0812">Transmembrane</keyword>
<comment type="subcellular location">
    <subcellularLocation>
        <location evidence="1">Cell membrane</location>
        <topology evidence="1">Multi-pass membrane protein</topology>
    </subcellularLocation>
</comment>
<feature type="transmembrane region" description="Helical" evidence="8">
    <location>
        <begin position="374"/>
        <end position="394"/>
    </location>
</feature>
<evidence type="ECO:0000313" key="10">
    <source>
        <dbReference type="EMBL" id="QDT58383.1"/>
    </source>
</evidence>